<dbReference type="EMBL" id="LAZR01014202">
    <property type="protein sequence ID" value="KKM18532.1"/>
    <property type="molecule type" value="Genomic_DNA"/>
</dbReference>
<sequence length="252" mass="28600">MERKVVLEIQGLSKYFGGIRAINNIDLKLFENEIIGIVGDNGAGKSTLTKTISGIYRKNAGQIRINGKEVEINNPCDERKYGIETVYQEQGVIPILNAASNIFLGREKFQKNILGRFFKFIDDKYMKKETEKLLDSLDIKLKDSNSEVYNLSGGQRQSIVIGRAVYWGGKILIFDEPTNNLGIKQERRALGLIKKLRDDFKISIIIISHNIEHIIQLVDRIIILRNGEKVGERIKHETDGHEIVSMITGVMK</sequence>
<dbReference type="GO" id="GO:0016887">
    <property type="term" value="F:ATP hydrolysis activity"/>
    <property type="evidence" value="ECO:0007669"/>
    <property type="project" value="InterPro"/>
</dbReference>
<dbReference type="PROSITE" id="PS50893">
    <property type="entry name" value="ABC_TRANSPORTER_2"/>
    <property type="match status" value="1"/>
</dbReference>
<reference evidence="4" key="1">
    <citation type="journal article" date="2015" name="Nature">
        <title>Complex archaea that bridge the gap between prokaryotes and eukaryotes.</title>
        <authorList>
            <person name="Spang A."/>
            <person name="Saw J.H."/>
            <person name="Jorgensen S.L."/>
            <person name="Zaremba-Niedzwiedzka K."/>
            <person name="Martijn J."/>
            <person name="Lind A.E."/>
            <person name="van Eijk R."/>
            <person name="Schleper C."/>
            <person name="Guy L."/>
            <person name="Ettema T.J."/>
        </authorList>
    </citation>
    <scope>NUCLEOTIDE SEQUENCE</scope>
</reference>
<keyword evidence="2" id="KW-0067">ATP-binding</keyword>
<evidence type="ECO:0000256" key="2">
    <source>
        <dbReference type="ARBA" id="ARBA00022840"/>
    </source>
</evidence>
<dbReference type="GO" id="GO:0005524">
    <property type="term" value="F:ATP binding"/>
    <property type="evidence" value="ECO:0007669"/>
    <property type="project" value="UniProtKB-KW"/>
</dbReference>
<dbReference type="SMART" id="SM00382">
    <property type="entry name" value="AAA"/>
    <property type="match status" value="1"/>
</dbReference>
<dbReference type="Gene3D" id="3.40.50.300">
    <property type="entry name" value="P-loop containing nucleotide triphosphate hydrolases"/>
    <property type="match status" value="1"/>
</dbReference>
<dbReference type="PANTHER" id="PTHR43790:SF8">
    <property type="entry name" value="SUGAR ABC TRANSPORTER ATP-BINDING PROTEIN"/>
    <property type="match status" value="1"/>
</dbReference>
<protein>
    <recommendedName>
        <fullName evidence="3">ABC transporter domain-containing protein</fullName>
    </recommendedName>
</protein>
<accession>A0A0F9HTU1</accession>
<dbReference type="InterPro" id="IPR027417">
    <property type="entry name" value="P-loop_NTPase"/>
</dbReference>
<evidence type="ECO:0000256" key="1">
    <source>
        <dbReference type="ARBA" id="ARBA00022741"/>
    </source>
</evidence>
<organism evidence="4">
    <name type="scientific">marine sediment metagenome</name>
    <dbReference type="NCBI Taxonomy" id="412755"/>
    <lineage>
        <taxon>unclassified sequences</taxon>
        <taxon>metagenomes</taxon>
        <taxon>ecological metagenomes</taxon>
    </lineage>
</organism>
<evidence type="ECO:0000259" key="3">
    <source>
        <dbReference type="PROSITE" id="PS50893"/>
    </source>
</evidence>
<dbReference type="InterPro" id="IPR003593">
    <property type="entry name" value="AAA+_ATPase"/>
</dbReference>
<proteinExistence type="predicted"/>
<evidence type="ECO:0000313" key="4">
    <source>
        <dbReference type="EMBL" id="KKM18532.1"/>
    </source>
</evidence>
<comment type="caution">
    <text evidence="4">The sequence shown here is derived from an EMBL/GenBank/DDBJ whole genome shotgun (WGS) entry which is preliminary data.</text>
</comment>
<gene>
    <name evidence="4" type="ORF">LCGC14_1664730</name>
</gene>
<dbReference type="InterPro" id="IPR050107">
    <property type="entry name" value="ABC_carbohydrate_import_ATPase"/>
</dbReference>
<dbReference type="SUPFAM" id="SSF52540">
    <property type="entry name" value="P-loop containing nucleoside triphosphate hydrolases"/>
    <property type="match status" value="1"/>
</dbReference>
<dbReference type="InterPro" id="IPR003439">
    <property type="entry name" value="ABC_transporter-like_ATP-bd"/>
</dbReference>
<dbReference type="AlphaFoldDB" id="A0A0F9HTU1"/>
<dbReference type="PANTHER" id="PTHR43790">
    <property type="entry name" value="CARBOHYDRATE TRANSPORT ATP-BINDING PROTEIN MG119-RELATED"/>
    <property type="match status" value="1"/>
</dbReference>
<feature type="domain" description="ABC transporter" evidence="3">
    <location>
        <begin position="7"/>
        <end position="251"/>
    </location>
</feature>
<keyword evidence="1" id="KW-0547">Nucleotide-binding</keyword>
<dbReference type="Pfam" id="PF00005">
    <property type="entry name" value="ABC_tran"/>
    <property type="match status" value="1"/>
</dbReference>
<name>A0A0F9HTU1_9ZZZZ</name>